<evidence type="ECO:0000256" key="5">
    <source>
        <dbReference type="SAM" id="Phobius"/>
    </source>
</evidence>
<feature type="transmembrane region" description="Helical" evidence="5">
    <location>
        <begin position="67"/>
        <end position="84"/>
    </location>
</feature>
<evidence type="ECO:0000256" key="2">
    <source>
        <dbReference type="ARBA" id="ARBA00022692"/>
    </source>
</evidence>
<dbReference type="Proteomes" id="UP000184389">
    <property type="component" value="Unassembled WGS sequence"/>
</dbReference>
<name>A0A1M5ZBX9_9FIRM</name>
<evidence type="ECO:0008006" key="8">
    <source>
        <dbReference type="Google" id="ProtNLM"/>
    </source>
</evidence>
<feature type="transmembrane region" description="Helical" evidence="5">
    <location>
        <begin position="31"/>
        <end position="52"/>
    </location>
</feature>
<keyword evidence="3 5" id="KW-1133">Transmembrane helix</keyword>
<dbReference type="GO" id="GO:0005524">
    <property type="term" value="F:ATP binding"/>
    <property type="evidence" value="ECO:0007669"/>
    <property type="project" value="InterPro"/>
</dbReference>
<accession>A0A1M5ZBX9</accession>
<dbReference type="GO" id="GO:0005886">
    <property type="term" value="C:plasma membrane"/>
    <property type="evidence" value="ECO:0007669"/>
    <property type="project" value="UniProtKB-SubCell"/>
</dbReference>
<evidence type="ECO:0000313" key="6">
    <source>
        <dbReference type="EMBL" id="SHI21669.1"/>
    </source>
</evidence>
<dbReference type="SUPFAM" id="SSF90123">
    <property type="entry name" value="ABC transporter transmembrane region"/>
    <property type="match status" value="1"/>
</dbReference>
<keyword evidence="7" id="KW-1185">Reference proteome</keyword>
<organism evidence="6 7">
    <name type="scientific">Sporanaerobacter acetigenes DSM 13106</name>
    <dbReference type="NCBI Taxonomy" id="1123281"/>
    <lineage>
        <taxon>Bacteria</taxon>
        <taxon>Bacillati</taxon>
        <taxon>Bacillota</taxon>
        <taxon>Tissierellia</taxon>
        <taxon>Tissierellales</taxon>
        <taxon>Sporanaerobacteraceae</taxon>
        <taxon>Sporanaerobacter</taxon>
    </lineage>
</organism>
<dbReference type="AlphaFoldDB" id="A0A1M5ZBX9"/>
<protein>
    <recommendedName>
        <fullName evidence="8">ATP-binding cassette, subfamily B</fullName>
    </recommendedName>
</protein>
<comment type="subcellular location">
    <subcellularLocation>
        <location evidence="1">Cell membrane</location>
        <topology evidence="1">Multi-pass membrane protein</topology>
    </subcellularLocation>
</comment>
<dbReference type="Gene3D" id="1.20.1560.10">
    <property type="entry name" value="ABC transporter type 1, transmembrane domain"/>
    <property type="match status" value="1"/>
</dbReference>
<evidence type="ECO:0000256" key="4">
    <source>
        <dbReference type="ARBA" id="ARBA00023136"/>
    </source>
</evidence>
<keyword evidence="2 5" id="KW-0812">Transmembrane</keyword>
<evidence type="ECO:0000256" key="3">
    <source>
        <dbReference type="ARBA" id="ARBA00022989"/>
    </source>
</evidence>
<evidence type="ECO:0000256" key="1">
    <source>
        <dbReference type="ARBA" id="ARBA00004651"/>
    </source>
</evidence>
<gene>
    <name evidence="6" type="ORF">SAMN02745180_02933</name>
</gene>
<evidence type="ECO:0000313" key="7">
    <source>
        <dbReference type="Proteomes" id="UP000184389"/>
    </source>
</evidence>
<sequence length="89" mass="10385">MKTNQEINDIRKFFCNIKSIIVYSWKIDKRYILLIIASSIITSLINVFNIYILKYLADAIVTNKDKNYIIIIGLMLLVGKRQIAPTFSR</sequence>
<keyword evidence="4 5" id="KW-0472">Membrane</keyword>
<dbReference type="InterPro" id="IPR036640">
    <property type="entry name" value="ABC1_TM_sf"/>
</dbReference>
<dbReference type="EMBL" id="FQXR01000033">
    <property type="protein sequence ID" value="SHI21669.1"/>
    <property type="molecule type" value="Genomic_DNA"/>
</dbReference>
<reference evidence="6 7" key="1">
    <citation type="submission" date="2016-11" db="EMBL/GenBank/DDBJ databases">
        <authorList>
            <person name="Jaros S."/>
            <person name="Januszkiewicz K."/>
            <person name="Wedrychowicz H."/>
        </authorList>
    </citation>
    <scope>NUCLEOTIDE SEQUENCE [LARGE SCALE GENOMIC DNA]</scope>
    <source>
        <strain evidence="6 7">DSM 13106</strain>
    </source>
</reference>
<proteinExistence type="predicted"/>